<feature type="region of interest" description="Disordered" evidence="1">
    <location>
        <begin position="116"/>
        <end position="136"/>
    </location>
</feature>
<dbReference type="EMBL" id="BJND01000097">
    <property type="protein sequence ID" value="GEC10204.1"/>
    <property type="molecule type" value="Genomic_DNA"/>
</dbReference>
<sequence>MTGRRGLSTHHRSPRRLPLHITGERSPRLAKHARAGIAIALRTTCLQGSRLTCPALSRLDGGLGKEATTPPTSGQLSVATLNVQNLDAKDPQSKFDALAGQIVTNLASPGIIALQEIQDNNGPEGGTPTPARPGPS</sequence>
<protein>
    <recommendedName>
        <fullName evidence="4">Endonuclease/exonuclease/phosphatase domain-containing protein</fullName>
    </recommendedName>
</protein>
<name>A0A4Y3VT95_9ACTN</name>
<proteinExistence type="predicted"/>
<comment type="caution">
    <text evidence="2">The sequence shown here is derived from an EMBL/GenBank/DDBJ whole genome shotgun (WGS) entry which is preliminary data.</text>
</comment>
<gene>
    <name evidence="2" type="ORF">SSP24_78590</name>
</gene>
<dbReference type="Proteomes" id="UP000317881">
    <property type="component" value="Unassembled WGS sequence"/>
</dbReference>
<evidence type="ECO:0000313" key="2">
    <source>
        <dbReference type="EMBL" id="GEC10204.1"/>
    </source>
</evidence>
<accession>A0A4Y3VT95</accession>
<keyword evidence="3" id="KW-1185">Reference proteome</keyword>
<dbReference type="InterPro" id="IPR036691">
    <property type="entry name" value="Endo/exonu/phosph_ase_sf"/>
</dbReference>
<evidence type="ECO:0000256" key="1">
    <source>
        <dbReference type="SAM" id="MobiDB-lite"/>
    </source>
</evidence>
<evidence type="ECO:0008006" key="4">
    <source>
        <dbReference type="Google" id="ProtNLM"/>
    </source>
</evidence>
<dbReference type="OrthoDB" id="1016457at2"/>
<dbReference type="SUPFAM" id="SSF56219">
    <property type="entry name" value="DNase I-like"/>
    <property type="match status" value="1"/>
</dbReference>
<dbReference type="RefSeq" id="WP_141315567.1">
    <property type="nucleotide sequence ID" value="NZ_BJND01000097.1"/>
</dbReference>
<evidence type="ECO:0000313" key="3">
    <source>
        <dbReference type="Proteomes" id="UP000317881"/>
    </source>
</evidence>
<reference evidence="2 3" key="1">
    <citation type="submission" date="2019-06" db="EMBL/GenBank/DDBJ databases">
        <title>Whole genome shotgun sequence of Streptomyces spinoverrucosus NBRC 14228.</title>
        <authorList>
            <person name="Hosoyama A."/>
            <person name="Uohara A."/>
            <person name="Ohji S."/>
            <person name="Ichikawa N."/>
        </authorList>
    </citation>
    <scope>NUCLEOTIDE SEQUENCE [LARGE SCALE GENOMIC DNA]</scope>
    <source>
        <strain evidence="2 3">NBRC 14228</strain>
    </source>
</reference>
<organism evidence="2 3">
    <name type="scientific">Streptomyces spinoverrucosus</name>
    <dbReference type="NCBI Taxonomy" id="284043"/>
    <lineage>
        <taxon>Bacteria</taxon>
        <taxon>Bacillati</taxon>
        <taxon>Actinomycetota</taxon>
        <taxon>Actinomycetes</taxon>
        <taxon>Kitasatosporales</taxon>
        <taxon>Streptomycetaceae</taxon>
        <taxon>Streptomyces</taxon>
    </lineage>
</organism>
<dbReference type="AlphaFoldDB" id="A0A4Y3VT95"/>